<dbReference type="Pfam" id="PF00320">
    <property type="entry name" value="GATA"/>
    <property type="match status" value="1"/>
</dbReference>
<dbReference type="CDD" id="cd00130">
    <property type="entry name" value="PAS"/>
    <property type="match status" value="1"/>
</dbReference>
<keyword evidence="2" id="KW-0288">FMN</keyword>
<dbReference type="Gene3D" id="3.30.50.10">
    <property type="entry name" value="Erythroid Transcription Factor GATA-1, subunit A"/>
    <property type="match status" value="1"/>
</dbReference>
<dbReference type="PANTHER" id="PTHR47429:SF7">
    <property type="entry name" value="GATA-FACTOR"/>
    <property type="match status" value="1"/>
</dbReference>
<keyword evidence="4" id="KW-0862">Zinc</keyword>
<keyword evidence="9" id="KW-1185">Reference proteome</keyword>
<evidence type="ECO:0000256" key="5">
    <source>
        <dbReference type="SAM" id="MobiDB-lite"/>
    </source>
</evidence>
<dbReference type="SUPFAM" id="SSF57716">
    <property type="entry name" value="Glucocorticoid receptor-like (DNA-binding domain)"/>
    <property type="match status" value="1"/>
</dbReference>
<dbReference type="AlphaFoldDB" id="A0AAW0R2X0"/>
<gene>
    <name evidence="8" type="ORF">PG999_005682</name>
</gene>
<dbReference type="Proteomes" id="UP001392437">
    <property type="component" value="Unassembled WGS sequence"/>
</dbReference>
<reference evidence="8 9" key="1">
    <citation type="submission" date="2023-01" db="EMBL/GenBank/DDBJ databases">
        <title>Analysis of 21 Apiospora genomes using comparative genomics revels a genus with tremendous synthesis potential of carbohydrate active enzymes and secondary metabolites.</title>
        <authorList>
            <person name="Sorensen T."/>
        </authorList>
    </citation>
    <scope>NUCLEOTIDE SEQUENCE [LARGE SCALE GENOMIC DNA]</scope>
    <source>
        <strain evidence="8 9">CBS 117206</strain>
    </source>
</reference>
<dbReference type="InterPro" id="IPR013655">
    <property type="entry name" value="PAS_fold_3"/>
</dbReference>
<evidence type="ECO:0000259" key="6">
    <source>
        <dbReference type="PROSITE" id="PS50112"/>
    </source>
</evidence>
<feature type="region of interest" description="Disordered" evidence="5">
    <location>
        <begin position="507"/>
        <end position="533"/>
    </location>
</feature>
<dbReference type="PROSITE" id="PS50114">
    <property type="entry name" value="GATA_ZN_FINGER_2"/>
    <property type="match status" value="1"/>
</dbReference>
<dbReference type="Gene3D" id="3.30.450.20">
    <property type="entry name" value="PAS domain"/>
    <property type="match status" value="2"/>
</dbReference>
<feature type="domain" description="PAS" evidence="6">
    <location>
        <begin position="64"/>
        <end position="99"/>
    </location>
</feature>
<evidence type="ECO:0000313" key="8">
    <source>
        <dbReference type="EMBL" id="KAK8121562.1"/>
    </source>
</evidence>
<keyword evidence="4" id="KW-0479">Metal-binding</keyword>
<dbReference type="InterPro" id="IPR000679">
    <property type="entry name" value="Znf_GATA"/>
</dbReference>
<dbReference type="InterPro" id="IPR000014">
    <property type="entry name" value="PAS"/>
</dbReference>
<dbReference type="CDD" id="cd00202">
    <property type="entry name" value="ZnF_GATA"/>
    <property type="match status" value="1"/>
</dbReference>
<organism evidence="8 9">
    <name type="scientific">Apiospora kogelbergensis</name>
    <dbReference type="NCBI Taxonomy" id="1337665"/>
    <lineage>
        <taxon>Eukaryota</taxon>
        <taxon>Fungi</taxon>
        <taxon>Dikarya</taxon>
        <taxon>Ascomycota</taxon>
        <taxon>Pezizomycotina</taxon>
        <taxon>Sordariomycetes</taxon>
        <taxon>Xylariomycetidae</taxon>
        <taxon>Amphisphaeriales</taxon>
        <taxon>Apiosporaceae</taxon>
        <taxon>Apiospora</taxon>
    </lineage>
</organism>
<keyword evidence="1" id="KW-0285">Flavoprotein</keyword>
<dbReference type="InterPro" id="IPR035965">
    <property type="entry name" value="PAS-like_dom_sf"/>
</dbReference>
<keyword evidence="3" id="KW-0157">Chromophore</keyword>
<evidence type="ECO:0000313" key="9">
    <source>
        <dbReference type="Proteomes" id="UP001392437"/>
    </source>
</evidence>
<dbReference type="SMART" id="SM00401">
    <property type="entry name" value="ZnF_GATA"/>
    <property type="match status" value="1"/>
</dbReference>
<dbReference type="PROSITE" id="PS00344">
    <property type="entry name" value="GATA_ZN_FINGER_1"/>
    <property type="match status" value="1"/>
</dbReference>
<feature type="compositionally biased region" description="Polar residues" evidence="5">
    <location>
        <begin position="636"/>
        <end position="650"/>
    </location>
</feature>
<protein>
    <recommendedName>
        <fullName evidence="10">PAS domain S-box-containing protein</fullName>
    </recommendedName>
</protein>
<evidence type="ECO:0000256" key="4">
    <source>
        <dbReference type="PROSITE-ProRule" id="PRU00094"/>
    </source>
</evidence>
<proteinExistence type="predicted"/>
<feature type="domain" description="GATA-type" evidence="7">
    <location>
        <begin position="587"/>
        <end position="620"/>
    </location>
</feature>
<dbReference type="GO" id="GO:0005634">
    <property type="term" value="C:nucleus"/>
    <property type="evidence" value="ECO:0007669"/>
    <property type="project" value="TreeGrafter"/>
</dbReference>
<evidence type="ECO:0000256" key="2">
    <source>
        <dbReference type="ARBA" id="ARBA00022643"/>
    </source>
</evidence>
<dbReference type="EMBL" id="JAQQWP010000004">
    <property type="protein sequence ID" value="KAK8121562.1"/>
    <property type="molecule type" value="Genomic_DNA"/>
</dbReference>
<dbReference type="Pfam" id="PF08447">
    <property type="entry name" value="PAS_3"/>
    <property type="match status" value="1"/>
</dbReference>
<keyword evidence="4" id="KW-0863">Zinc-finger</keyword>
<name>A0AAW0R2X0_9PEZI</name>
<comment type="caution">
    <text evidence="8">The sequence shown here is derived from an EMBL/GenBank/DDBJ whole genome shotgun (WGS) entry which is preliminary data.</text>
</comment>
<dbReference type="PROSITE" id="PS50112">
    <property type="entry name" value="PAS"/>
    <property type="match status" value="1"/>
</dbReference>
<dbReference type="GO" id="GO:0008270">
    <property type="term" value="F:zinc ion binding"/>
    <property type="evidence" value="ECO:0007669"/>
    <property type="project" value="UniProtKB-KW"/>
</dbReference>
<dbReference type="GO" id="GO:0006355">
    <property type="term" value="P:regulation of DNA-templated transcription"/>
    <property type="evidence" value="ECO:0007669"/>
    <property type="project" value="InterPro"/>
</dbReference>
<evidence type="ECO:0008006" key="10">
    <source>
        <dbReference type="Google" id="ProtNLM"/>
    </source>
</evidence>
<dbReference type="SUPFAM" id="SSF55785">
    <property type="entry name" value="PYP-like sensor domain (PAS domain)"/>
    <property type="match status" value="2"/>
</dbReference>
<evidence type="ECO:0000259" key="7">
    <source>
        <dbReference type="PROSITE" id="PS50114"/>
    </source>
</evidence>
<dbReference type="PANTHER" id="PTHR47429">
    <property type="entry name" value="PROTEIN TWIN LOV 1"/>
    <property type="match status" value="1"/>
</dbReference>
<evidence type="ECO:0000256" key="1">
    <source>
        <dbReference type="ARBA" id="ARBA00022630"/>
    </source>
</evidence>
<sequence length="658" mass="72904">MSEALFFYQIGDDVPRAGSWDGNQPLQAPVPTEARPFDINLALALLECRPRPQIDPGLTHFLLPFVVTDASDPLDRIIFATDSFLNLTGYMRDEVLGSNCRFLQAPDGIVAPGCPRQFVSSESAYIFKEKVHGRRETEHSIINFKKSGEAFLNNVAIVPIAWETPGVPRFIFGFSNFFELAPSAMSFRPSLDAPAFPISSEMQSSLASRPSWAPTPSAEWPDFTLNQHVDETVLEFEPTNANPVDKPNDADLLCCRQGLEDVDLDALPSVAPFWNQMLLDNLDALVQVMSLKGMIVYASVSHEKLGYGAGDLIGKHVDTVYHPSDVAVLMREFKKASVLDLDLTVRLKQKFGQYIWFQSTGSAQIDGGRRWVTITLLQQPIARLSSRALRNDDERSTKHSFWLKLSMSGLILHLFTDPQKLLGLNADDLIGTMFQDLLKSREARFEFEQLLGGVRGNAAASSNLTLISGRGHRIPTNVVLHPGPMGDRQRPYYVLVHCSILRPPARTRKASSCGGTDRRFGISSPSSTPLPGEGGDYDVLEGLDADRCGPLGYEIHRQRLANRNLRDELETLQKRATLRSRFRRHGGDPSLGCANCHTKDSPEWRRGPGGVRNLCNRCGLRWAKTCRDLDARNKHSSPSLAGRSTSTIATPVSIEAPL</sequence>
<dbReference type="GO" id="GO:0043565">
    <property type="term" value="F:sequence-specific DNA binding"/>
    <property type="evidence" value="ECO:0007669"/>
    <property type="project" value="InterPro"/>
</dbReference>
<dbReference type="InterPro" id="IPR013088">
    <property type="entry name" value="Znf_NHR/GATA"/>
</dbReference>
<feature type="region of interest" description="Disordered" evidence="5">
    <location>
        <begin position="632"/>
        <end position="658"/>
    </location>
</feature>
<accession>A0AAW0R2X0</accession>
<evidence type="ECO:0000256" key="3">
    <source>
        <dbReference type="ARBA" id="ARBA00022991"/>
    </source>
</evidence>
<dbReference type="Pfam" id="PF13426">
    <property type="entry name" value="PAS_9"/>
    <property type="match status" value="1"/>
</dbReference>